<dbReference type="OrthoDB" id="2437251at2759"/>
<dbReference type="OMA" id="TSEINAC"/>
<reference evidence="2 3" key="1">
    <citation type="journal article" date="2012" name="Science">
        <title>The Paleozoic origin of enzymatic lignin decomposition reconstructed from 31 fungal genomes.</title>
        <authorList>
            <person name="Floudas D."/>
            <person name="Binder M."/>
            <person name="Riley R."/>
            <person name="Barry K."/>
            <person name="Blanchette R.A."/>
            <person name="Henrissat B."/>
            <person name="Martinez A.T."/>
            <person name="Otillar R."/>
            <person name="Spatafora J.W."/>
            <person name="Yadav J.S."/>
            <person name="Aerts A."/>
            <person name="Benoit I."/>
            <person name="Boyd A."/>
            <person name="Carlson A."/>
            <person name="Copeland A."/>
            <person name="Coutinho P.M."/>
            <person name="de Vries R.P."/>
            <person name="Ferreira P."/>
            <person name="Findley K."/>
            <person name="Foster B."/>
            <person name="Gaskell J."/>
            <person name="Glotzer D."/>
            <person name="Gorecki P."/>
            <person name="Heitman J."/>
            <person name="Hesse C."/>
            <person name="Hori C."/>
            <person name="Igarashi K."/>
            <person name="Jurgens J.A."/>
            <person name="Kallen N."/>
            <person name="Kersten P."/>
            <person name="Kohler A."/>
            <person name="Kuees U."/>
            <person name="Kumar T.K.A."/>
            <person name="Kuo A."/>
            <person name="LaButti K."/>
            <person name="Larrondo L.F."/>
            <person name="Lindquist E."/>
            <person name="Ling A."/>
            <person name="Lombard V."/>
            <person name="Lucas S."/>
            <person name="Lundell T."/>
            <person name="Martin R."/>
            <person name="McLaughlin D.J."/>
            <person name="Morgenstern I."/>
            <person name="Morin E."/>
            <person name="Murat C."/>
            <person name="Nagy L.G."/>
            <person name="Nolan M."/>
            <person name="Ohm R.A."/>
            <person name="Patyshakuliyeva A."/>
            <person name="Rokas A."/>
            <person name="Ruiz-Duenas F.J."/>
            <person name="Sabat G."/>
            <person name="Salamov A."/>
            <person name="Samejima M."/>
            <person name="Schmutz J."/>
            <person name="Slot J.C."/>
            <person name="St John F."/>
            <person name="Stenlid J."/>
            <person name="Sun H."/>
            <person name="Sun S."/>
            <person name="Syed K."/>
            <person name="Tsang A."/>
            <person name="Wiebenga A."/>
            <person name="Young D."/>
            <person name="Pisabarro A."/>
            <person name="Eastwood D.C."/>
            <person name="Martin F."/>
            <person name="Cullen D."/>
            <person name="Grigoriev I.V."/>
            <person name="Hibbett D.S."/>
        </authorList>
    </citation>
    <scope>NUCLEOTIDE SEQUENCE [LARGE SCALE GENOMIC DNA]</scope>
    <source>
        <strain evidence="2 3">MD-104</strain>
    </source>
</reference>
<evidence type="ECO:0000259" key="1">
    <source>
        <dbReference type="Pfam" id="PF10551"/>
    </source>
</evidence>
<feature type="domain" description="MULE transposase" evidence="1">
    <location>
        <begin position="146"/>
        <end position="240"/>
    </location>
</feature>
<proteinExistence type="predicted"/>
<sequence>RMDRFDCCGWLHIVLSCQPQEALIRLKHDEHIAYTDIELPDHWKEYIKDHARTQTPGEVKTHGKQVTDTGLPYRSKAVYYYWHVISKTEWRRADDPLESARRFIEENGDEYQVKLMDVKAALATKVLAFQVVDFVKEWAEHTQELAMDSTWNTNGANFEVFATVAEAQGSGIPLAFLLILTSPEAASGAKQDVLENFLGEVKKLGMDPEYTLTDKDWSEINAMHATWPNAKHQLCFWHALRALKQRLAKTKEHPAHYDVESACCEFSFIKNNFLPEMQRHRVFRSSKCRCTARIRYEEKRRLPVLSSLPIMHLFAKHASQHSLLPEQHGQPRTASEIRRDAVTEMYFHCERNHLPEVWAYLWTSWYSPSRWTLWARSANSRSIPCKWTTMMVEALWRNIKRLVLHMYNRPPVDLATYAIITKAIP</sequence>
<dbReference type="Proteomes" id="UP000218811">
    <property type="component" value="Unassembled WGS sequence"/>
</dbReference>
<dbReference type="Pfam" id="PF10551">
    <property type="entry name" value="MULE"/>
    <property type="match status" value="1"/>
</dbReference>
<evidence type="ECO:0000313" key="2">
    <source>
        <dbReference type="EMBL" id="PCH44631.1"/>
    </source>
</evidence>
<dbReference type="EMBL" id="KB468168">
    <property type="protein sequence ID" value="PCH44631.1"/>
    <property type="molecule type" value="Genomic_DNA"/>
</dbReference>
<dbReference type="InterPro" id="IPR018289">
    <property type="entry name" value="MULE_transposase_dom"/>
</dbReference>
<gene>
    <name evidence="2" type="ORF">WOLCODRAFT_50308</name>
</gene>
<feature type="non-terminal residue" evidence="2">
    <location>
        <position position="425"/>
    </location>
</feature>
<name>A0A2H3JRS1_WOLCO</name>
<protein>
    <recommendedName>
        <fullName evidence="1">MULE transposase domain-containing protein</fullName>
    </recommendedName>
</protein>
<accession>A0A2H3JRS1</accession>
<dbReference type="AlphaFoldDB" id="A0A2H3JRS1"/>
<feature type="non-terminal residue" evidence="2">
    <location>
        <position position="1"/>
    </location>
</feature>
<organism evidence="2 3">
    <name type="scientific">Wolfiporia cocos (strain MD-104)</name>
    <name type="common">Brown rot fungus</name>
    <dbReference type="NCBI Taxonomy" id="742152"/>
    <lineage>
        <taxon>Eukaryota</taxon>
        <taxon>Fungi</taxon>
        <taxon>Dikarya</taxon>
        <taxon>Basidiomycota</taxon>
        <taxon>Agaricomycotina</taxon>
        <taxon>Agaricomycetes</taxon>
        <taxon>Polyporales</taxon>
        <taxon>Phaeolaceae</taxon>
        <taxon>Wolfiporia</taxon>
    </lineage>
</organism>
<dbReference type="STRING" id="742152.A0A2H3JRS1"/>
<evidence type="ECO:0000313" key="3">
    <source>
        <dbReference type="Proteomes" id="UP000218811"/>
    </source>
</evidence>
<keyword evidence="3" id="KW-1185">Reference proteome</keyword>